<reference evidence="2 3" key="1">
    <citation type="submission" date="2013-03" db="EMBL/GenBank/DDBJ databases">
        <title>Reference genome for the Human Microbiome Project.</title>
        <authorList>
            <person name="Aqrawi P."/>
            <person name="Ayvaz T."/>
            <person name="Bess C."/>
            <person name="Blankenburg K."/>
            <person name="Coyle M."/>
            <person name="Deng J."/>
            <person name="Forbes L."/>
            <person name="Fowler G."/>
            <person name="Francisco L."/>
            <person name="Fu Q."/>
            <person name="Gibbs R."/>
            <person name="Gross S."/>
            <person name="Gubbala S."/>
            <person name="Hale W."/>
            <person name="Hemphill L."/>
            <person name="Highlander S."/>
            <person name="Hirani K."/>
            <person name="Jackson L."/>
            <person name="Jakkamsetti A."/>
            <person name="Javaid M."/>
            <person name="Jayaseelan J.C."/>
            <person name="Jiang H."/>
            <person name="Joshi V."/>
            <person name="Korchina V."/>
            <person name="Kovar C."/>
            <person name="Lara F."/>
            <person name="Lee S."/>
            <person name="Liu Y."/>
            <person name="Mata R."/>
            <person name="Mathew T."/>
            <person name="Munidasa M."/>
            <person name="Muzny D."/>
            <person name="Nazareth L."/>
            <person name="Ngo R."/>
            <person name="Nguyen L."/>
            <person name="Nguyen N."/>
            <person name="Okwuonu G."/>
            <person name="Ongeri F."/>
            <person name="Palculict T."/>
            <person name="Patil S."/>
            <person name="Petrosino J."/>
            <person name="Pham C."/>
            <person name="Pham P."/>
            <person name="Pu L.-L."/>
            <person name="Qin X."/>
            <person name="Qu J."/>
            <person name="Reid J."/>
            <person name="Ross M."/>
            <person name="Ruth R."/>
            <person name="Saada N."/>
            <person name="San Lucas F."/>
            <person name="Santibanez J."/>
            <person name="Shang Y."/>
            <person name="Simmons D."/>
            <person name="Song X.-Z."/>
            <person name="Tang L.-Y."/>
            <person name="Thornton R."/>
            <person name="Warren J."/>
            <person name="Weissenberger G."/>
            <person name="Wilczek-Boney K."/>
            <person name="Worley K."/>
            <person name="Youmans B."/>
            <person name="Zhang J."/>
            <person name="Zhang L."/>
            <person name="Zhao Z."/>
            <person name="Zhou C."/>
            <person name="Zhu D."/>
            <person name="Zhu Y."/>
        </authorList>
    </citation>
    <scope>NUCLEOTIDE SEQUENCE [LARGE SCALE GENOMIC DNA]</scope>
    <source>
        <strain evidence="2 3">F0333</strain>
    </source>
</reference>
<evidence type="ECO:0000256" key="1">
    <source>
        <dbReference type="SAM" id="Phobius"/>
    </source>
</evidence>
<keyword evidence="1" id="KW-0812">Transmembrane</keyword>
<dbReference type="Proteomes" id="UP000013015">
    <property type="component" value="Unassembled WGS sequence"/>
</dbReference>
<organism evidence="2 3">
    <name type="scientific">Schaalia cardiffensis F0333</name>
    <dbReference type="NCBI Taxonomy" id="888050"/>
    <lineage>
        <taxon>Bacteria</taxon>
        <taxon>Bacillati</taxon>
        <taxon>Actinomycetota</taxon>
        <taxon>Actinomycetes</taxon>
        <taxon>Actinomycetales</taxon>
        <taxon>Actinomycetaceae</taxon>
        <taxon>Schaalia</taxon>
    </lineage>
</organism>
<comment type="caution">
    <text evidence="2">The sequence shown here is derived from an EMBL/GenBank/DDBJ whole genome shotgun (WGS) entry which is preliminary data.</text>
</comment>
<dbReference type="EC" id="2.4.2.-" evidence="2"/>
<keyword evidence="2" id="KW-0328">Glycosyltransferase</keyword>
<dbReference type="HOGENOM" id="CLU_2713234_0_0_11"/>
<evidence type="ECO:0000313" key="2">
    <source>
        <dbReference type="EMBL" id="ENO19077.1"/>
    </source>
</evidence>
<feature type="transmembrane region" description="Helical" evidence="1">
    <location>
        <begin position="12"/>
        <end position="33"/>
    </location>
</feature>
<accession>N6X6T8</accession>
<dbReference type="EMBL" id="AQHZ01000002">
    <property type="protein sequence ID" value="ENO19077.1"/>
    <property type="molecule type" value="Genomic_DNA"/>
</dbReference>
<dbReference type="PATRIC" id="fig|888050.3.peg.177"/>
<dbReference type="STRING" id="888050.HMPREF9004_0180"/>
<dbReference type="OrthoDB" id="9874588at2"/>
<dbReference type="AlphaFoldDB" id="N6X6T8"/>
<feature type="transmembrane region" description="Helical" evidence="1">
    <location>
        <begin position="39"/>
        <end position="58"/>
    </location>
</feature>
<dbReference type="GO" id="GO:0016757">
    <property type="term" value="F:glycosyltransferase activity"/>
    <property type="evidence" value="ECO:0007669"/>
    <property type="project" value="UniProtKB-KW"/>
</dbReference>
<keyword evidence="3" id="KW-1185">Reference proteome</keyword>
<keyword evidence="2" id="KW-0808">Transferase</keyword>
<dbReference type="RefSeq" id="WP_005961769.1">
    <property type="nucleotide sequence ID" value="NZ_CP040505.1"/>
</dbReference>
<proteinExistence type="predicted"/>
<keyword evidence="1" id="KW-1133">Transmembrane helix</keyword>
<protein>
    <submittedName>
        <fullName evidence="2">Monofunctional biosynthetic peptidoglycan transglycosylase</fullName>
        <ecNumber evidence="2">2.4.2.-</ecNumber>
    </submittedName>
</protein>
<name>N6X6T8_9ACTO</name>
<evidence type="ECO:0000313" key="3">
    <source>
        <dbReference type="Proteomes" id="UP000013015"/>
    </source>
</evidence>
<gene>
    <name evidence="2" type="ORF">HMPREF9004_0180</name>
</gene>
<sequence length="78" mass="8869">MAQWKNMSAWGKVGLVCDWLSIAVLVMSFGYAMIMKDQIPQNTWMVAFLLFAVGRGLGDYDRNRRRIMDERAAAPQNG</sequence>
<keyword evidence="1" id="KW-0472">Membrane</keyword>